<keyword evidence="2" id="KW-0732">Signal</keyword>
<evidence type="ECO:0000256" key="2">
    <source>
        <dbReference type="SAM" id="SignalP"/>
    </source>
</evidence>
<comment type="caution">
    <text evidence="3">The sequence shown here is derived from an EMBL/GenBank/DDBJ whole genome shotgun (WGS) entry which is preliminary data.</text>
</comment>
<reference evidence="3 4" key="1">
    <citation type="submission" date="2019-07" db="EMBL/GenBank/DDBJ databases">
        <title>Genomes of Cafeteria roenbergensis.</title>
        <authorList>
            <person name="Fischer M.G."/>
            <person name="Hackl T."/>
            <person name="Roman M."/>
        </authorList>
    </citation>
    <scope>NUCLEOTIDE SEQUENCE [LARGE SCALE GENOMIC DNA]</scope>
    <source>
        <strain evidence="3 4">BVI</strain>
    </source>
</reference>
<name>A0A5A8CSC4_CAFRO</name>
<feature type="transmembrane region" description="Helical" evidence="1">
    <location>
        <begin position="137"/>
        <end position="158"/>
    </location>
</feature>
<dbReference type="AlphaFoldDB" id="A0A5A8CSC4"/>
<protein>
    <submittedName>
        <fullName evidence="3">Uncharacterized protein</fullName>
    </submittedName>
</protein>
<dbReference type="Proteomes" id="UP000323011">
    <property type="component" value="Unassembled WGS sequence"/>
</dbReference>
<accession>A0A5A8CSC4</accession>
<gene>
    <name evidence="3" type="ORF">FNF29_01555</name>
</gene>
<feature type="signal peptide" evidence="2">
    <location>
        <begin position="1"/>
        <end position="16"/>
    </location>
</feature>
<evidence type="ECO:0000313" key="4">
    <source>
        <dbReference type="Proteomes" id="UP000323011"/>
    </source>
</evidence>
<keyword evidence="1" id="KW-0472">Membrane</keyword>
<sequence length="175" mass="17675">MRQAIVVLALVAMSRAHTQTARARVDDGPTRLQLFTGAEAQHVCIVGVTPSSVYEARASVSAATPAAVDLSMVISTSSRGQGGSPASAAGRRVLLDTEKLVFGTDEQGAVACDKVHGQCATADLAEVARFGTGAGSMVAFLVGALVLAFGVGIPLAMWAKGPCGDGTLAFGGKSE</sequence>
<keyword evidence="4" id="KW-1185">Reference proteome</keyword>
<feature type="chain" id="PRO_5022685518" evidence="2">
    <location>
        <begin position="17"/>
        <end position="175"/>
    </location>
</feature>
<evidence type="ECO:0000256" key="1">
    <source>
        <dbReference type="SAM" id="Phobius"/>
    </source>
</evidence>
<proteinExistence type="predicted"/>
<dbReference type="EMBL" id="VLTN01000006">
    <property type="protein sequence ID" value="KAA0155638.1"/>
    <property type="molecule type" value="Genomic_DNA"/>
</dbReference>
<keyword evidence="1" id="KW-0812">Transmembrane</keyword>
<evidence type="ECO:0000313" key="3">
    <source>
        <dbReference type="EMBL" id="KAA0155638.1"/>
    </source>
</evidence>
<organism evidence="3 4">
    <name type="scientific">Cafeteria roenbergensis</name>
    <name type="common">Marine flagellate</name>
    <dbReference type="NCBI Taxonomy" id="33653"/>
    <lineage>
        <taxon>Eukaryota</taxon>
        <taxon>Sar</taxon>
        <taxon>Stramenopiles</taxon>
        <taxon>Bigyra</taxon>
        <taxon>Opalozoa</taxon>
        <taxon>Bicosoecida</taxon>
        <taxon>Cafeteriaceae</taxon>
        <taxon>Cafeteria</taxon>
    </lineage>
</organism>
<keyword evidence="1" id="KW-1133">Transmembrane helix</keyword>